<evidence type="ECO:0000256" key="5">
    <source>
        <dbReference type="ARBA" id="ARBA00023136"/>
    </source>
</evidence>
<evidence type="ECO:0000256" key="2">
    <source>
        <dbReference type="ARBA" id="ARBA00006824"/>
    </source>
</evidence>
<dbReference type="GO" id="GO:0005737">
    <property type="term" value="C:cytoplasm"/>
    <property type="evidence" value="ECO:0007669"/>
    <property type="project" value="TreeGrafter"/>
</dbReference>
<evidence type="ECO:0000256" key="6">
    <source>
        <dbReference type="RuleBase" id="RU363053"/>
    </source>
</evidence>
<accession>A0A6S8BPT0</accession>
<dbReference type="EMBL" id="HBIN01008698">
    <property type="protein sequence ID" value="CAE0436198.1"/>
    <property type="molecule type" value="Transcribed_RNA"/>
</dbReference>
<sequence>MNKFPKDISWYNPYQTFAAGICYGALFFTPLMHNVFAFWTRFLPSNSMHAVVFKTGIDCVTSFPVNVSALIAFQTLARKESSSTNLQKFQSIQNSLQLNLWPTLIMGWKIWPAVTVLNYKFVPVIYRVLLLNSVSYCWNVALIFYTIPSKSSQRVQ</sequence>
<reference evidence="8" key="1">
    <citation type="submission" date="2021-01" db="EMBL/GenBank/DDBJ databases">
        <authorList>
            <person name="Corre E."/>
            <person name="Pelletier E."/>
            <person name="Niang G."/>
            <person name="Scheremetjew M."/>
            <person name="Finn R."/>
            <person name="Kale V."/>
            <person name="Holt S."/>
            <person name="Cochrane G."/>
            <person name="Meng A."/>
            <person name="Brown T."/>
            <person name="Cohen L."/>
        </authorList>
    </citation>
    <scope>NUCLEOTIDE SEQUENCE</scope>
    <source>
        <strain evidence="8">GSBS06</strain>
    </source>
</reference>
<dbReference type="EMBL" id="HBIN01008699">
    <property type="protein sequence ID" value="CAE0436199.1"/>
    <property type="molecule type" value="Transcribed_RNA"/>
</dbReference>
<protein>
    <recommendedName>
        <fullName evidence="9">Protein Mpv17</fullName>
    </recommendedName>
</protein>
<dbReference type="Pfam" id="PF04117">
    <property type="entry name" value="Mpv17_PMP22"/>
    <property type="match status" value="1"/>
</dbReference>
<evidence type="ECO:0000256" key="4">
    <source>
        <dbReference type="ARBA" id="ARBA00022989"/>
    </source>
</evidence>
<keyword evidence="5 6" id="KW-0472">Membrane</keyword>
<comment type="subcellular location">
    <subcellularLocation>
        <location evidence="1">Membrane</location>
        <topology evidence="1">Multi-pass membrane protein</topology>
    </subcellularLocation>
</comment>
<dbReference type="InterPro" id="IPR007248">
    <property type="entry name" value="Mpv17_PMP22"/>
</dbReference>
<comment type="similarity">
    <text evidence="2 6">Belongs to the peroxisomal membrane protein PXMP2/4 family.</text>
</comment>
<dbReference type="PANTHER" id="PTHR11266:SF17">
    <property type="entry name" value="PROTEIN MPV17"/>
    <property type="match status" value="1"/>
</dbReference>
<evidence type="ECO:0000313" key="8">
    <source>
        <dbReference type="EMBL" id="CAE0436199.1"/>
    </source>
</evidence>
<organism evidence="8">
    <name type="scientific">Aplanochytrium stocchinoi</name>
    <dbReference type="NCBI Taxonomy" id="215587"/>
    <lineage>
        <taxon>Eukaryota</taxon>
        <taxon>Sar</taxon>
        <taxon>Stramenopiles</taxon>
        <taxon>Bigyra</taxon>
        <taxon>Labyrinthulomycetes</taxon>
        <taxon>Thraustochytrida</taxon>
        <taxon>Thraustochytriidae</taxon>
        <taxon>Aplanochytrium</taxon>
    </lineage>
</organism>
<name>A0A6S8BPT0_9STRA</name>
<dbReference type="AlphaFoldDB" id="A0A6S8BPT0"/>
<feature type="transmembrane region" description="Helical" evidence="6">
    <location>
        <begin position="51"/>
        <end position="77"/>
    </location>
</feature>
<keyword evidence="3 6" id="KW-0812">Transmembrane</keyword>
<dbReference type="PANTHER" id="PTHR11266">
    <property type="entry name" value="PEROXISOMAL MEMBRANE PROTEIN 2, PXMP2 MPV17"/>
    <property type="match status" value="1"/>
</dbReference>
<evidence type="ECO:0000256" key="3">
    <source>
        <dbReference type="ARBA" id="ARBA00022692"/>
    </source>
</evidence>
<dbReference type="GO" id="GO:0016020">
    <property type="term" value="C:membrane"/>
    <property type="evidence" value="ECO:0007669"/>
    <property type="project" value="UniProtKB-SubCell"/>
</dbReference>
<evidence type="ECO:0000256" key="1">
    <source>
        <dbReference type="ARBA" id="ARBA00004141"/>
    </source>
</evidence>
<gene>
    <name evidence="7" type="ORF">ASTO00021_LOCUS6464</name>
    <name evidence="8" type="ORF">ASTO00021_LOCUS6465</name>
</gene>
<feature type="transmembrane region" description="Helical" evidence="6">
    <location>
        <begin position="125"/>
        <end position="147"/>
    </location>
</feature>
<evidence type="ECO:0008006" key="9">
    <source>
        <dbReference type="Google" id="ProtNLM"/>
    </source>
</evidence>
<feature type="transmembrane region" description="Helical" evidence="6">
    <location>
        <begin position="21"/>
        <end position="39"/>
    </location>
</feature>
<evidence type="ECO:0000313" key="7">
    <source>
        <dbReference type="EMBL" id="CAE0436198.1"/>
    </source>
</evidence>
<keyword evidence="4 6" id="KW-1133">Transmembrane helix</keyword>
<proteinExistence type="inferred from homology"/>